<feature type="transmembrane region" description="Helical" evidence="1">
    <location>
        <begin position="296"/>
        <end position="317"/>
    </location>
</feature>
<feature type="transmembrane region" description="Helical" evidence="1">
    <location>
        <begin position="435"/>
        <end position="457"/>
    </location>
</feature>
<evidence type="ECO:0000313" key="4">
    <source>
        <dbReference type="Proteomes" id="UP000664132"/>
    </source>
</evidence>
<proteinExistence type="predicted"/>
<evidence type="ECO:0000256" key="1">
    <source>
        <dbReference type="SAM" id="Phobius"/>
    </source>
</evidence>
<feature type="transmembrane region" description="Helical" evidence="1">
    <location>
        <begin position="469"/>
        <end position="495"/>
    </location>
</feature>
<organism evidence="3 4">
    <name type="scientific">Cadophora malorum</name>
    <dbReference type="NCBI Taxonomy" id="108018"/>
    <lineage>
        <taxon>Eukaryota</taxon>
        <taxon>Fungi</taxon>
        <taxon>Dikarya</taxon>
        <taxon>Ascomycota</taxon>
        <taxon>Pezizomycotina</taxon>
        <taxon>Leotiomycetes</taxon>
        <taxon>Helotiales</taxon>
        <taxon>Ploettnerulaceae</taxon>
        <taxon>Cadophora</taxon>
    </lineage>
</organism>
<reference evidence="3" key="1">
    <citation type="submission" date="2021-02" db="EMBL/GenBank/DDBJ databases">
        <title>Genome sequence Cadophora malorum strain M34.</title>
        <authorList>
            <person name="Stefanovic E."/>
            <person name="Vu D."/>
            <person name="Scully C."/>
            <person name="Dijksterhuis J."/>
            <person name="Roader J."/>
            <person name="Houbraken J."/>
        </authorList>
    </citation>
    <scope>NUCLEOTIDE SEQUENCE</scope>
    <source>
        <strain evidence="3">M34</strain>
    </source>
</reference>
<gene>
    <name evidence="3" type="ORF">IFR04_005386</name>
</gene>
<keyword evidence="1" id="KW-0472">Membrane</keyword>
<keyword evidence="1" id="KW-1133">Transmembrane helix</keyword>
<feature type="transmembrane region" description="Helical" evidence="1">
    <location>
        <begin position="585"/>
        <end position="606"/>
    </location>
</feature>
<evidence type="ECO:0000256" key="2">
    <source>
        <dbReference type="SAM" id="SignalP"/>
    </source>
</evidence>
<feature type="transmembrane region" description="Helical" evidence="1">
    <location>
        <begin position="198"/>
        <end position="221"/>
    </location>
</feature>
<feature type="signal peptide" evidence="2">
    <location>
        <begin position="1"/>
        <end position="17"/>
    </location>
</feature>
<feature type="transmembrane region" description="Helical" evidence="1">
    <location>
        <begin position="168"/>
        <end position="192"/>
    </location>
</feature>
<evidence type="ECO:0000313" key="3">
    <source>
        <dbReference type="EMBL" id="KAG4421436.1"/>
    </source>
</evidence>
<dbReference type="AlphaFoldDB" id="A0A8H7W8I4"/>
<name>A0A8H7W8I4_9HELO</name>
<dbReference type="Proteomes" id="UP000664132">
    <property type="component" value="Unassembled WGS sequence"/>
</dbReference>
<feature type="transmembrane region" description="Helical" evidence="1">
    <location>
        <begin position="516"/>
        <end position="539"/>
    </location>
</feature>
<comment type="caution">
    <text evidence="3">The sequence shown here is derived from an EMBL/GenBank/DDBJ whole genome shotgun (WGS) entry which is preliminary data.</text>
</comment>
<sequence length="629" mass="70497">MQLITIAIYLIPAFVLGGNLLDGNYTNLSDIFPPMVNFSSTHSPSHHPLLGGMNLAYCCFSAFNAGLRIDNGSLIVSDPNFFSPGTTTAKLLDAEQFPCTAIYDGDHSGAPVVRSSFRWCNKQCPGWQISKSKKIQQWIGPMVAFIFPCLVFCLSIPRRRKLEVSDKLFTPSPVNTVSFFMAPLRFLVAATIVLTDTIIWLCLCFAFAGPMILSGVFEAFLDSRILQFVGHGLERGTLDKNFATRLLYIILIGNLDSQWNNADLETEEDPWNDLETLLLEPHPSTRLSSMLDTQTTFGSAVGVPIVFFAGGFLYTLFDIRTNLGNNDIAHALAFGMWMTIPHVAITSSLLLAGNNPSTFQSATSAPTRPHPPSFHLFALSFRSRYKTQWMWFRGRSKSLWLRRLLSTPPSESLPANQLCILRAHMSLTFTTWLKILLLAILPLFIPFLLAFLTSYYTPQKGLSCRSLTFLLYFITQSLQISLWIWVLSACTICPGGNLHSPTRYTKSERRNLIRCIAFWSLASLFGIASIFTAIGGTIMQLVGVYRNCLCALPVWYWRGRFEDDSPAYVNLSTDSAAVIRAAHTWWVRTGAVAVAFLCLSTYWGWWYQRRLRGIFREVAESIEGVGEES</sequence>
<accession>A0A8H7W8I4</accession>
<feature type="chain" id="PRO_5034106958" evidence="2">
    <location>
        <begin position="18"/>
        <end position="629"/>
    </location>
</feature>
<protein>
    <submittedName>
        <fullName evidence="3">Uncharacterized protein</fullName>
    </submittedName>
</protein>
<keyword evidence="1" id="KW-0812">Transmembrane</keyword>
<dbReference type="OrthoDB" id="5392263at2759"/>
<feature type="transmembrane region" description="Helical" evidence="1">
    <location>
        <begin position="138"/>
        <end position="156"/>
    </location>
</feature>
<keyword evidence="4" id="KW-1185">Reference proteome</keyword>
<keyword evidence="2" id="KW-0732">Signal</keyword>
<dbReference type="EMBL" id="JAFJYH010000065">
    <property type="protein sequence ID" value="KAG4421436.1"/>
    <property type="molecule type" value="Genomic_DNA"/>
</dbReference>